<comment type="caution">
    <text evidence="1">The sequence shown here is derived from an EMBL/GenBank/DDBJ whole genome shotgun (WGS) entry which is preliminary data.</text>
</comment>
<proteinExistence type="predicted"/>
<accession>A0A3L6L031</accession>
<gene>
    <name evidence="1" type="ORF">DPX39_100065000</name>
</gene>
<dbReference type="Proteomes" id="UP000266743">
    <property type="component" value="Chromosome 10"/>
</dbReference>
<protein>
    <submittedName>
        <fullName evidence="1">Uncharacterized protein</fullName>
    </submittedName>
</protein>
<reference evidence="1" key="1">
    <citation type="submission" date="2018-09" db="EMBL/GenBank/DDBJ databases">
        <title>whole genome sequence of T. equiperdum IVM-t1 strain.</title>
        <authorList>
            <person name="Suganuma K."/>
        </authorList>
    </citation>
    <scope>NUCLEOTIDE SEQUENCE [LARGE SCALE GENOMIC DNA]</scope>
    <source>
        <strain evidence="1">IVM-t1</strain>
    </source>
</reference>
<sequence length="129" mass="14065">MIDMCVLRVSHVLAHVGVCMEAFISGAETSVEEEKDMTVDSGPVGSTDSIFHAEQMETEGDGEEQITRRKKVDGPMVSTGVRVVLGDSDDDDDHAQSEGLRILVMVAAIWTMNCTTESRSIHLRANHGF</sequence>
<dbReference type="AlphaFoldDB" id="A0A3L6L031"/>
<organism evidence="1">
    <name type="scientific">Trypanosoma brucei equiperdum</name>
    <dbReference type="NCBI Taxonomy" id="630700"/>
    <lineage>
        <taxon>Eukaryota</taxon>
        <taxon>Discoba</taxon>
        <taxon>Euglenozoa</taxon>
        <taxon>Kinetoplastea</taxon>
        <taxon>Metakinetoplastina</taxon>
        <taxon>Trypanosomatida</taxon>
        <taxon>Trypanosomatidae</taxon>
        <taxon>Trypanosoma</taxon>
    </lineage>
</organism>
<evidence type="ECO:0000313" key="1">
    <source>
        <dbReference type="EMBL" id="RHW69953.1"/>
    </source>
</evidence>
<name>A0A3L6L031_9TRYP</name>
<dbReference type="EMBL" id="QSBY01000010">
    <property type="protein sequence ID" value="RHW69953.1"/>
    <property type="molecule type" value="Genomic_DNA"/>
</dbReference>